<dbReference type="PANTHER" id="PTHR10366:SF564">
    <property type="entry name" value="STEROL-4-ALPHA-CARBOXYLATE 3-DEHYDROGENASE, DECARBOXYLATING"/>
    <property type="match status" value="1"/>
</dbReference>
<comment type="similarity">
    <text evidence="2">Belongs to the NAD(P)-dependent epimerase/dehydratase family. Dihydroflavonol-4-reductase subfamily.</text>
</comment>
<keyword evidence="3" id="KW-0732">Signal</keyword>
<dbReference type="EMBL" id="SFCI01000174">
    <property type="protein sequence ID" value="TFY81784.1"/>
    <property type="molecule type" value="Genomic_DNA"/>
</dbReference>
<dbReference type="SUPFAM" id="SSF51735">
    <property type="entry name" value="NAD(P)-binding Rossmann-fold domains"/>
    <property type="match status" value="1"/>
</dbReference>
<sequence>MSFVLDVLILLSRTARSLKADRVRADYASYGEKFEVAVVDDVAISDLTPALRDVNALVHVASPMPFRASPEDTLRSAVDGSRRILETALSHNVKKFVITASTATLYTPELAFKDIACDENSWNEATREEALSPDASSPFVYATSKALAEKEIWKFAKEHPDVDITTILPPLLYGPYSPHAVLDAASLQQGSNALLYSLIAGPEGRPFAGHGWAFPLYIHVADAAKAHVLALKAPPSPKPKRIIVGGGEFFFSDAIRHIAAVRPELKARLPDLSAAPEDPKEYVKLDLSNAERILGLKEYKDWKETVEGTIDDLVFKEKIPLGQ</sequence>
<evidence type="ECO:0000313" key="6">
    <source>
        <dbReference type="Proteomes" id="UP000298061"/>
    </source>
</evidence>
<dbReference type="AlphaFoldDB" id="A0A4Z0A5Y4"/>
<protein>
    <recommendedName>
        <fullName evidence="4">NAD-dependent epimerase/dehydratase domain-containing protein</fullName>
    </recommendedName>
</protein>
<dbReference type="PANTHER" id="PTHR10366">
    <property type="entry name" value="NAD DEPENDENT EPIMERASE/DEHYDRATASE"/>
    <property type="match status" value="1"/>
</dbReference>
<keyword evidence="1" id="KW-0560">Oxidoreductase</keyword>
<proteinExistence type="inferred from homology"/>
<dbReference type="STRING" id="135208.A0A4Z0A5Y4"/>
<dbReference type="OrthoDB" id="2735536at2759"/>
<evidence type="ECO:0000259" key="4">
    <source>
        <dbReference type="Pfam" id="PF01370"/>
    </source>
</evidence>
<evidence type="ECO:0000256" key="2">
    <source>
        <dbReference type="ARBA" id="ARBA00023445"/>
    </source>
</evidence>
<dbReference type="InterPro" id="IPR036291">
    <property type="entry name" value="NAD(P)-bd_dom_sf"/>
</dbReference>
<dbReference type="GO" id="GO:0016616">
    <property type="term" value="F:oxidoreductase activity, acting on the CH-OH group of donors, NAD or NADP as acceptor"/>
    <property type="evidence" value="ECO:0007669"/>
    <property type="project" value="TreeGrafter"/>
</dbReference>
<evidence type="ECO:0000256" key="3">
    <source>
        <dbReference type="SAM" id="SignalP"/>
    </source>
</evidence>
<evidence type="ECO:0000256" key="1">
    <source>
        <dbReference type="ARBA" id="ARBA00023002"/>
    </source>
</evidence>
<feature type="chain" id="PRO_5021507291" description="NAD-dependent epimerase/dehydratase domain-containing protein" evidence="3">
    <location>
        <begin position="21"/>
        <end position="323"/>
    </location>
</feature>
<keyword evidence="6" id="KW-1185">Reference proteome</keyword>
<reference evidence="5 6" key="1">
    <citation type="submission" date="2019-02" db="EMBL/GenBank/DDBJ databases">
        <title>Genome sequencing of the rare red list fungi Hericium alpestre (H. flagellum).</title>
        <authorList>
            <person name="Buettner E."/>
            <person name="Kellner H."/>
        </authorList>
    </citation>
    <scope>NUCLEOTIDE SEQUENCE [LARGE SCALE GENOMIC DNA]</scope>
    <source>
        <strain evidence="5 6">DSM 108284</strain>
    </source>
</reference>
<dbReference type="InterPro" id="IPR001509">
    <property type="entry name" value="Epimerase_deHydtase"/>
</dbReference>
<accession>A0A4Z0A5Y4</accession>
<comment type="caution">
    <text evidence="5">The sequence shown here is derived from an EMBL/GenBank/DDBJ whole genome shotgun (WGS) entry which is preliminary data.</text>
</comment>
<gene>
    <name evidence="5" type="ORF">EWM64_g2229</name>
</gene>
<dbReference type="Pfam" id="PF01370">
    <property type="entry name" value="Epimerase"/>
    <property type="match status" value="1"/>
</dbReference>
<organism evidence="5 6">
    <name type="scientific">Hericium alpestre</name>
    <dbReference type="NCBI Taxonomy" id="135208"/>
    <lineage>
        <taxon>Eukaryota</taxon>
        <taxon>Fungi</taxon>
        <taxon>Dikarya</taxon>
        <taxon>Basidiomycota</taxon>
        <taxon>Agaricomycotina</taxon>
        <taxon>Agaricomycetes</taxon>
        <taxon>Russulales</taxon>
        <taxon>Hericiaceae</taxon>
        <taxon>Hericium</taxon>
    </lineage>
</organism>
<feature type="domain" description="NAD-dependent epimerase/dehydratase" evidence="4">
    <location>
        <begin position="35"/>
        <end position="244"/>
    </location>
</feature>
<name>A0A4Z0A5Y4_9AGAM</name>
<dbReference type="Gene3D" id="3.40.50.720">
    <property type="entry name" value="NAD(P)-binding Rossmann-like Domain"/>
    <property type="match status" value="1"/>
</dbReference>
<dbReference type="InterPro" id="IPR050425">
    <property type="entry name" value="NAD(P)_dehydrat-like"/>
</dbReference>
<dbReference type="Proteomes" id="UP000298061">
    <property type="component" value="Unassembled WGS sequence"/>
</dbReference>
<evidence type="ECO:0000313" key="5">
    <source>
        <dbReference type="EMBL" id="TFY81784.1"/>
    </source>
</evidence>
<feature type="signal peptide" evidence="3">
    <location>
        <begin position="1"/>
        <end position="20"/>
    </location>
</feature>